<organism evidence="1 2">
    <name type="scientific">Flavonifractor plautii 1_3_50AFAA</name>
    <dbReference type="NCBI Taxonomy" id="742738"/>
    <lineage>
        <taxon>Bacteria</taxon>
        <taxon>Bacillati</taxon>
        <taxon>Bacillota</taxon>
        <taxon>Clostridia</taxon>
        <taxon>Eubacteriales</taxon>
        <taxon>Oscillospiraceae</taxon>
        <taxon>Flavonifractor</taxon>
    </lineage>
</organism>
<dbReference type="RefSeq" id="WP_009260953.1">
    <property type="nucleotide sequence ID" value="NZ_KN174166.1"/>
</dbReference>
<dbReference type="EMBL" id="ADLO01000105">
    <property type="protein sequence ID" value="KGF53672.1"/>
    <property type="molecule type" value="Genomic_DNA"/>
</dbReference>
<name>A0A096CFI9_FLAPL</name>
<keyword evidence="2" id="KW-1185">Reference proteome</keyword>
<dbReference type="PATRIC" id="fig|742738.3.peg.3597"/>
<gene>
    <name evidence="1" type="ORF">HMPREF9460_03492</name>
</gene>
<protein>
    <recommendedName>
        <fullName evidence="3">Polyketide cyclase / dehydrase and lipid transport</fullName>
    </recommendedName>
</protein>
<dbReference type="Pfam" id="PF10604">
    <property type="entry name" value="Polyketide_cyc2"/>
    <property type="match status" value="1"/>
</dbReference>
<reference evidence="1 2" key="1">
    <citation type="submission" date="2011-08" db="EMBL/GenBank/DDBJ databases">
        <title>The Genome Sequence of Clostridium orbiscindens 1_3_50AFAA.</title>
        <authorList>
            <consortium name="The Broad Institute Genome Sequencing Platform"/>
            <person name="Earl A."/>
            <person name="Ward D."/>
            <person name="Feldgarden M."/>
            <person name="Gevers D."/>
            <person name="Daigneault M."/>
            <person name="Strauss J."/>
            <person name="Allen-Vercoe E."/>
            <person name="Young S.K."/>
            <person name="Zeng Q."/>
            <person name="Gargeya S."/>
            <person name="Fitzgerald M."/>
            <person name="Haas B."/>
            <person name="Abouelleil A."/>
            <person name="Alvarado L."/>
            <person name="Arachchi H.M."/>
            <person name="Berlin A."/>
            <person name="Brown A."/>
            <person name="Chapman S.B."/>
            <person name="Chen Z."/>
            <person name="Dunbar C."/>
            <person name="Freedman E."/>
            <person name="Gearin G."/>
            <person name="Gellesch M."/>
            <person name="Goldberg J."/>
            <person name="Griggs A."/>
            <person name="Gujja S."/>
            <person name="Heiman D."/>
            <person name="Howarth C."/>
            <person name="Larson L."/>
            <person name="Lui A."/>
            <person name="MacDonald P.J.P."/>
            <person name="Montmayeur A."/>
            <person name="Murphy C."/>
            <person name="Neiman D."/>
            <person name="Pearson M."/>
            <person name="Priest M."/>
            <person name="Roberts A."/>
            <person name="Saif S."/>
            <person name="Shea T."/>
            <person name="Shenoy N."/>
            <person name="Sisk P."/>
            <person name="Stolte C."/>
            <person name="Sykes S."/>
            <person name="Wortman J."/>
            <person name="Nusbaum C."/>
            <person name="Birren B."/>
        </authorList>
    </citation>
    <scope>NUCLEOTIDE SEQUENCE [LARGE SCALE GENOMIC DNA]</scope>
    <source>
        <strain evidence="1 2">1_3_50AFAA</strain>
    </source>
</reference>
<dbReference type="HOGENOM" id="CLU_122891_1_0_9"/>
<evidence type="ECO:0008006" key="3">
    <source>
        <dbReference type="Google" id="ProtNLM"/>
    </source>
</evidence>
<dbReference type="InterPro" id="IPR023393">
    <property type="entry name" value="START-like_dom_sf"/>
</dbReference>
<dbReference type="eggNOG" id="ENOG5032RZW">
    <property type="taxonomic scope" value="Bacteria"/>
</dbReference>
<dbReference type="Gene3D" id="3.30.530.20">
    <property type="match status" value="1"/>
</dbReference>
<dbReference type="SUPFAM" id="SSF55961">
    <property type="entry name" value="Bet v1-like"/>
    <property type="match status" value="1"/>
</dbReference>
<comment type="caution">
    <text evidence="1">The sequence shown here is derived from an EMBL/GenBank/DDBJ whole genome shotgun (WGS) entry which is preliminary data.</text>
</comment>
<evidence type="ECO:0000313" key="2">
    <source>
        <dbReference type="Proteomes" id="UP000029585"/>
    </source>
</evidence>
<accession>A0A096CFI9</accession>
<evidence type="ECO:0000313" key="1">
    <source>
        <dbReference type="EMBL" id="KGF53672.1"/>
    </source>
</evidence>
<dbReference type="AlphaFoldDB" id="A0A096CFI9"/>
<sequence length="131" mass="15149">MAASRVTVHFPCPVERVWQTVTDLMNTAWRGDLARVEILNETHFVEHTKSGYATNFTVTACEPLCRWAFTMENGSMSGTWVGIFETAEGGARLTCIETVNAKHWWMRPLVPGYLKRQQKRYLDDLRRELQK</sequence>
<dbReference type="Proteomes" id="UP000029585">
    <property type="component" value="Unassembled WGS sequence"/>
</dbReference>
<proteinExistence type="predicted"/>
<dbReference type="InterPro" id="IPR019587">
    <property type="entry name" value="Polyketide_cyclase/dehydratase"/>
</dbReference>
<dbReference type="CDD" id="cd07812">
    <property type="entry name" value="SRPBCC"/>
    <property type="match status" value="1"/>
</dbReference>